<dbReference type="EMBL" id="JROU02000434">
    <property type="protein sequence ID" value="OEH79300.1"/>
    <property type="molecule type" value="Genomic_DNA"/>
</dbReference>
<dbReference type="VEuPathDB" id="ToxoDB:cyc_08557"/>
<accession>A0A1D3D798</accession>
<dbReference type="InParanoid" id="A0A1D3D798"/>
<reference evidence="2 3" key="1">
    <citation type="journal article" date="2016" name="BMC Genomics">
        <title>Comparative genomics reveals Cyclospora cayetanensis possesses coccidia-like metabolism and invasion components but unique surface antigens.</title>
        <authorList>
            <person name="Liu S."/>
            <person name="Wang L."/>
            <person name="Zheng H."/>
            <person name="Xu Z."/>
            <person name="Roellig D.M."/>
            <person name="Li N."/>
            <person name="Frace M.A."/>
            <person name="Tang K."/>
            <person name="Arrowood M.J."/>
            <person name="Moss D.M."/>
            <person name="Zhang L."/>
            <person name="Feng Y."/>
            <person name="Xiao L."/>
        </authorList>
    </citation>
    <scope>NUCLEOTIDE SEQUENCE [LARGE SCALE GENOMIC DNA]</scope>
    <source>
        <strain evidence="2 3">CHN_HEN01</strain>
    </source>
</reference>
<evidence type="ECO:0000256" key="1">
    <source>
        <dbReference type="SAM" id="MobiDB-lite"/>
    </source>
</evidence>
<sequence length="82" mass="8520">MQQMLSSFVRERLEQRVVNLIEVHPAPLQACPTPALPSAAGTPPARSAAETAAADATAGVSAVDRHAEGRQLAPSEDDDAMA</sequence>
<proteinExistence type="predicted"/>
<feature type="region of interest" description="Disordered" evidence="1">
    <location>
        <begin position="32"/>
        <end position="82"/>
    </location>
</feature>
<dbReference type="AlphaFoldDB" id="A0A1D3D798"/>
<organism evidence="2 3">
    <name type="scientific">Cyclospora cayetanensis</name>
    <dbReference type="NCBI Taxonomy" id="88456"/>
    <lineage>
        <taxon>Eukaryota</taxon>
        <taxon>Sar</taxon>
        <taxon>Alveolata</taxon>
        <taxon>Apicomplexa</taxon>
        <taxon>Conoidasida</taxon>
        <taxon>Coccidia</taxon>
        <taxon>Eucoccidiorida</taxon>
        <taxon>Eimeriorina</taxon>
        <taxon>Eimeriidae</taxon>
        <taxon>Cyclospora</taxon>
    </lineage>
</organism>
<comment type="caution">
    <text evidence="2">The sequence shown here is derived from an EMBL/GenBank/DDBJ whole genome shotgun (WGS) entry which is preliminary data.</text>
</comment>
<feature type="non-terminal residue" evidence="2">
    <location>
        <position position="82"/>
    </location>
</feature>
<name>A0A1D3D798_9EIME</name>
<gene>
    <name evidence="2" type="ORF">cyc_08557</name>
</gene>
<dbReference type="Proteomes" id="UP000095192">
    <property type="component" value="Unassembled WGS sequence"/>
</dbReference>
<keyword evidence="3" id="KW-1185">Reference proteome</keyword>
<protein>
    <submittedName>
        <fullName evidence="2">Uncharacterized protein</fullName>
    </submittedName>
</protein>
<feature type="compositionally biased region" description="Low complexity" evidence="1">
    <location>
        <begin position="45"/>
        <end position="62"/>
    </location>
</feature>
<evidence type="ECO:0000313" key="3">
    <source>
        <dbReference type="Proteomes" id="UP000095192"/>
    </source>
</evidence>
<evidence type="ECO:0000313" key="2">
    <source>
        <dbReference type="EMBL" id="OEH79300.1"/>
    </source>
</evidence>
<dbReference type="VEuPathDB" id="ToxoDB:LOC34622830"/>